<dbReference type="Gene3D" id="3.40.50.1820">
    <property type="entry name" value="alpha/beta hydrolase"/>
    <property type="match status" value="1"/>
</dbReference>
<dbReference type="InterPro" id="IPR002925">
    <property type="entry name" value="Dienelactn_hydro"/>
</dbReference>
<keyword evidence="3" id="KW-1185">Reference proteome</keyword>
<dbReference type="PANTHER" id="PTHR17630:SF44">
    <property type="entry name" value="PROTEIN AIM2"/>
    <property type="match status" value="1"/>
</dbReference>
<dbReference type="KEGG" id="dcr:108221093"/>
<dbReference type="EMBL" id="CP093347">
    <property type="protein sequence ID" value="WOH01663.1"/>
    <property type="molecule type" value="Genomic_DNA"/>
</dbReference>
<dbReference type="GO" id="GO:0016787">
    <property type="term" value="F:hydrolase activity"/>
    <property type="evidence" value="ECO:0007669"/>
    <property type="project" value="InterPro"/>
</dbReference>
<reference evidence="2" key="1">
    <citation type="journal article" date="2016" name="Nat. Genet.">
        <title>A high-quality carrot genome assembly provides new insights into carotenoid accumulation and asterid genome evolution.</title>
        <authorList>
            <person name="Iorizzo M."/>
            <person name="Ellison S."/>
            <person name="Senalik D."/>
            <person name="Zeng P."/>
            <person name="Satapoomin P."/>
            <person name="Huang J."/>
            <person name="Bowman M."/>
            <person name="Iovene M."/>
            <person name="Sanseverino W."/>
            <person name="Cavagnaro P."/>
            <person name="Yildiz M."/>
            <person name="Macko-Podgorni A."/>
            <person name="Moranska E."/>
            <person name="Grzebelus E."/>
            <person name="Grzebelus D."/>
            <person name="Ashrafi H."/>
            <person name="Zheng Z."/>
            <person name="Cheng S."/>
            <person name="Spooner D."/>
            <person name="Van Deynze A."/>
            <person name="Simon P."/>
        </authorList>
    </citation>
    <scope>NUCLEOTIDE SEQUENCE</scope>
    <source>
        <tissue evidence="2">Leaf</tissue>
    </source>
</reference>
<dbReference type="Proteomes" id="UP000077755">
    <property type="component" value="Chromosome 5"/>
</dbReference>
<name>A0AAF0X598_DAUCS</name>
<sequence>MSGAECCRNPPVLSSSSGSGSVIQLAGLKAYVSGSSHSKRAILLVSDGFGYESPNLRKIADKVATAGFYVVVPDFLHGEPFDPHNADQKPFPVWLNIHNTDRGFEDAKLVIDALKRQGTTTFGAAGFCWGAKVVVELAKSTYIEAAVLLHPSLTAPEDLKAVKVPMAILGAGNDNHSPPELLRQFGEILISNQVKTFVKIYPGVEHGWAVRYQAEDEFAVKSAEEAQQDMLDWFLAHIS</sequence>
<reference evidence="2" key="2">
    <citation type="submission" date="2022-03" db="EMBL/GenBank/DDBJ databases">
        <title>Draft title - Genomic analysis of global carrot germplasm unveils the trajectory of domestication and the origin of high carotenoid orange carrot.</title>
        <authorList>
            <person name="Iorizzo M."/>
            <person name="Ellison S."/>
            <person name="Senalik D."/>
            <person name="Macko-Podgorni A."/>
            <person name="Grzebelus D."/>
            <person name="Bostan H."/>
            <person name="Rolling W."/>
            <person name="Curaba J."/>
            <person name="Simon P."/>
        </authorList>
    </citation>
    <scope>NUCLEOTIDE SEQUENCE</scope>
    <source>
        <tissue evidence="2">Leaf</tissue>
    </source>
</reference>
<dbReference type="AlphaFoldDB" id="A0AAF0X598"/>
<gene>
    <name evidence="2" type="ORF">DCAR_0521048</name>
</gene>
<proteinExistence type="predicted"/>
<dbReference type="Pfam" id="PF01738">
    <property type="entry name" value="DLH"/>
    <property type="match status" value="1"/>
</dbReference>
<dbReference type="PANTHER" id="PTHR17630">
    <property type="entry name" value="DIENELACTONE HYDROLASE"/>
    <property type="match status" value="1"/>
</dbReference>
<protein>
    <recommendedName>
        <fullName evidence="1">Dienelactone hydrolase domain-containing protein</fullName>
    </recommendedName>
</protein>
<accession>A0AAF0X598</accession>
<evidence type="ECO:0000313" key="3">
    <source>
        <dbReference type="Proteomes" id="UP000077755"/>
    </source>
</evidence>
<evidence type="ECO:0000313" key="2">
    <source>
        <dbReference type="EMBL" id="WOH01663.1"/>
    </source>
</evidence>
<evidence type="ECO:0000259" key="1">
    <source>
        <dbReference type="Pfam" id="PF01738"/>
    </source>
</evidence>
<feature type="domain" description="Dienelactone hydrolase" evidence="1">
    <location>
        <begin position="29"/>
        <end position="236"/>
    </location>
</feature>
<organism evidence="2 3">
    <name type="scientific">Daucus carota subsp. sativus</name>
    <name type="common">Carrot</name>
    <dbReference type="NCBI Taxonomy" id="79200"/>
    <lineage>
        <taxon>Eukaryota</taxon>
        <taxon>Viridiplantae</taxon>
        <taxon>Streptophyta</taxon>
        <taxon>Embryophyta</taxon>
        <taxon>Tracheophyta</taxon>
        <taxon>Spermatophyta</taxon>
        <taxon>Magnoliopsida</taxon>
        <taxon>eudicotyledons</taxon>
        <taxon>Gunneridae</taxon>
        <taxon>Pentapetalae</taxon>
        <taxon>asterids</taxon>
        <taxon>campanulids</taxon>
        <taxon>Apiales</taxon>
        <taxon>Apiaceae</taxon>
        <taxon>Apioideae</taxon>
        <taxon>Scandiceae</taxon>
        <taxon>Daucinae</taxon>
        <taxon>Daucus</taxon>
        <taxon>Daucus sect. Daucus</taxon>
    </lineage>
</organism>
<dbReference type="SUPFAM" id="SSF53474">
    <property type="entry name" value="alpha/beta-Hydrolases"/>
    <property type="match status" value="1"/>
</dbReference>
<dbReference type="InterPro" id="IPR029058">
    <property type="entry name" value="AB_hydrolase_fold"/>
</dbReference>